<evidence type="ECO:0000313" key="3">
    <source>
        <dbReference type="Proteomes" id="UP000824120"/>
    </source>
</evidence>
<name>A0A9J5YEQ6_SOLCO</name>
<protein>
    <submittedName>
        <fullName evidence="2">Uncharacterized protein</fullName>
    </submittedName>
</protein>
<organism evidence="2 3">
    <name type="scientific">Solanum commersonii</name>
    <name type="common">Commerson's wild potato</name>
    <name type="synonym">Commerson's nightshade</name>
    <dbReference type="NCBI Taxonomy" id="4109"/>
    <lineage>
        <taxon>Eukaryota</taxon>
        <taxon>Viridiplantae</taxon>
        <taxon>Streptophyta</taxon>
        <taxon>Embryophyta</taxon>
        <taxon>Tracheophyta</taxon>
        <taxon>Spermatophyta</taxon>
        <taxon>Magnoliopsida</taxon>
        <taxon>eudicotyledons</taxon>
        <taxon>Gunneridae</taxon>
        <taxon>Pentapetalae</taxon>
        <taxon>asterids</taxon>
        <taxon>lamiids</taxon>
        <taxon>Solanales</taxon>
        <taxon>Solanaceae</taxon>
        <taxon>Solanoideae</taxon>
        <taxon>Solaneae</taxon>
        <taxon>Solanum</taxon>
    </lineage>
</organism>
<evidence type="ECO:0000256" key="1">
    <source>
        <dbReference type="SAM" id="Phobius"/>
    </source>
</evidence>
<accession>A0A9J5YEQ6</accession>
<gene>
    <name evidence="2" type="ORF">H5410_038726</name>
</gene>
<dbReference type="EMBL" id="JACXVP010000007">
    <property type="protein sequence ID" value="KAG5597494.1"/>
    <property type="molecule type" value="Genomic_DNA"/>
</dbReference>
<keyword evidence="3" id="KW-1185">Reference proteome</keyword>
<reference evidence="2 3" key="1">
    <citation type="submission" date="2020-09" db="EMBL/GenBank/DDBJ databases">
        <title>De no assembly of potato wild relative species, Solanum commersonii.</title>
        <authorList>
            <person name="Cho K."/>
        </authorList>
    </citation>
    <scope>NUCLEOTIDE SEQUENCE [LARGE SCALE GENOMIC DNA]</scope>
    <source>
        <strain evidence="2">LZ3.2</strain>
        <tissue evidence="2">Leaf</tissue>
    </source>
</reference>
<comment type="caution">
    <text evidence="2">The sequence shown here is derived from an EMBL/GenBank/DDBJ whole genome shotgun (WGS) entry which is preliminary data.</text>
</comment>
<feature type="transmembrane region" description="Helical" evidence="1">
    <location>
        <begin position="6"/>
        <end position="27"/>
    </location>
</feature>
<keyword evidence="1" id="KW-0472">Membrane</keyword>
<keyword evidence="1" id="KW-0812">Transmembrane</keyword>
<dbReference type="Proteomes" id="UP000824120">
    <property type="component" value="Chromosome 7"/>
</dbReference>
<evidence type="ECO:0000313" key="2">
    <source>
        <dbReference type="EMBL" id="KAG5597494.1"/>
    </source>
</evidence>
<keyword evidence="1" id="KW-1133">Transmembrane helix</keyword>
<sequence>MDLSVIILIFFSFVFPFLLFLCGIYCIEKQNKEEGADVEIGASTNHSGDGGLKDGNMIVLAVAGGAAAATVVNSNSGGCGAAAAGTSTTADAGTYQGCCCGDDGGDGGGCGG</sequence>
<proteinExistence type="predicted"/>
<dbReference type="AlphaFoldDB" id="A0A9J5YEQ6"/>